<organism evidence="7 8">
    <name type="scientific">Paenibacillus mendelii</name>
    <dbReference type="NCBI Taxonomy" id="206163"/>
    <lineage>
        <taxon>Bacteria</taxon>
        <taxon>Bacillati</taxon>
        <taxon>Bacillota</taxon>
        <taxon>Bacilli</taxon>
        <taxon>Bacillales</taxon>
        <taxon>Paenibacillaceae</taxon>
        <taxon>Paenibacillus</taxon>
    </lineage>
</organism>
<feature type="transmembrane region" description="Helical" evidence="6">
    <location>
        <begin position="119"/>
        <end position="136"/>
    </location>
</feature>
<evidence type="ECO:0000313" key="7">
    <source>
        <dbReference type="EMBL" id="MFC0394143.1"/>
    </source>
</evidence>
<dbReference type="Proteomes" id="UP001589818">
    <property type="component" value="Unassembled WGS sequence"/>
</dbReference>
<dbReference type="InterPro" id="IPR001182">
    <property type="entry name" value="FtsW/RodA"/>
</dbReference>
<keyword evidence="3" id="KW-0133">Cell shape</keyword>
<evidence type="ECO:0000256" key="6">
    <source>
        <dbReference type="SAM" id="Phobius"/>
    </source>
</evidence>
<dbReference type="PANTHER" id="PTHR30474:SF1">
    <property type="entry name" value="PEPTIDOGLYCAN GLYCOSYLTRANSFERASE MRDB"/>
    <property type="match status" value="1"/>
</dbReference>
<dbReference type="RefSeq" id="WP_204822267.1">
    <property type="nucleotide sequence ID" value="NZ_JANHOF010000021.1"/>
</dbReference>
<keyword evidence="2 6" id="KW-0812">Transmembrane</keyword>
<evidence type="ECO:0000256" key="2">
    <source>
        <dbReference type="ARBA" id="ARBA00022692"/>
    </source>
</evidence>
<feature type="transmembrane region" description="Helical" evidence="6">
    <location>
        <begin position="334"/>
        <end position="359"/>
    </location>
</feature>
<sequence>MIQSMERYPAVIAYLDRVCAQVKAKEVHEGIRLEMLSHLEELAVEKAAQGETTEEEAIAEALRHMGDPEQVGKQLHAAHKPKPEWSVIALVAGMIIIGLVSLYALQLSLNGNLLLGRKLVFGFTGVVAMIVLYFIDYRRLLRFSWPLYGATLLLMAAAQFQGVQKYGVVQWISVGSFGFNVYAASPYLLIIAIAGILQREKPVAKSIRQKAQSLAKDAAFYMLIPAFFYVTAPALVYFVIYGFGLAILLLVAGRRKLLFGGFGVLALMLSPLLSSRSFDYLWQRYIAFLNPEESANTGGFYTIHSVEAIRSGGLWGQGFGIANDRLPFVTSDLIYSYMVYSLGWVFGIAVATITLLFIVRIARMGIKLQDSYAKGMIVGLTAILGFQLVWNLLMCVGLLPINGMTLPIMNWNSGTIIELAAVGLMLGAYRRKNMLGSHHGSQAAKV</sequence>
<proteinExistence type="predicted"/>
<dbReference type="NCBIfam" id="NF038403">
    <property type="entry name" value="perm_prefix_1"/>
    <property type="match status" value="1"/>
</dbReference>
<comment type="caution">
    <text evidence="7">The sequence shown here is derived from an EMBL/GenBank/DDBJ whole genome shotgun (WGS) entry which is preliminary data.</text>
</comment>
<feature type="transmembrane region" description="Helical" evidence="6">
    <location>
        <begin position="168"/>
        <end position="193"/>
    </location>
</feature>
<dbReference type="Pfam" id="PF01098">
    <property type="entry name" value="FTSW_RODA_SPOVE"/>
    <property type="match status" value="1"/>
</dbReference>
<protein>
    <submittedName>
        <fullName evidence="7">FtsW/RodA/SpoVE family cell cycle protein</fullName>
    </submittedName>
</protein>
<evidence type="ECO:0000256" key="5">
    <source>
        <dbReference type="ARBA" id="ARBA00023136"/>
    </source>
</evidence>
<keyword evidence="8" id="KW-1185">Reference proteome</keyword>
<name>A0ABV6JE01_9BACL</name>
<gene>
    <name evidence="7" type="ORF">ACFFJ8_22585</name>
</gene>
<comment type="subcellular location">
    <subcellularLocation>
        <location evidence="1">Membrane</location>
        <topology evidence="1">Multi-pass membrane protein</topology>
    </subcellularLocation>
</comment>
<evidence type="ECO:0000256" key="4">
    <source>
        <dbReference type="ARBA" id="ARBA00022989"/>
    </source>
</evidence>
<feature type="transmembrane region" description="Helical" evidence="6">
    <location>
        <begin position="371"/>
        <end position="399"/>
    </location>
</feature>
<accession>A0ABV6JE01</accession>
<evidence type="ECO:0000256" key="1">
    <source>
        <dbReference type="ARBA" id="ARBA00004141"/>
    </source>
</evidence>
<dbReference type="InterPro" id="IPR047928">
    <property type="entry name" value="Perm_prefix_1"/>
</dbReference>
<dbReference type="EMBL" id="JBHLVF010000040">
    <property type="protein sequence ID" value="MFC0394143.1"/>
    <property type="molecule type" value="Genomic_DNA"/>
</dbReference>
<dbReference type="PANTHER" id="PTHR30474">
    <property type="entry name" value="CELL CYCLE PROTEIN"/>
    <property type="match status" value="1"/>
</dbReference>
<feature type="transmembrane region" description="Helical" evidence="6">
    <location>
        <begin position="257"/>
        <end position="274"/>
    </location>
</feature>
<keyword evidence="4 6" id="KW-1133">Transmembrane helix</keyword>
<feature type="transmembrane region" description="Helical" evidence="6">
    <location>
        <begin position="236"/>
        <end position="252"/>
    </location>
</feature>
<keyword evidence="5 6" id="KW-0472">Membrane</keyword>
<feature type="transmembrane region" description="Helical" evidence="6">
    <location>
        <begin position="85"/>
        <end position="107"/>
    </location>
</feature>
<evidence type="ECO:0000313" key="8">
    <source>
        <dbReference type="Proteomes" id="UP001589818"/>
    </source>
</evidence>
<reference evidence="7 8" key="1">
    <citation type="submission" date="2024-09" db="EMBL/GenBank/DDBJ databases">
        <authorList>
            <person name="Sun Q."/>
            <person name="Mori K."/>
        </authorList>
    </citation>
    <scope>NUCLEOTIDE SEQUENCE [LARGE SCALE GENOMIC DNA]</scope>
    <source>
        <strain evidence="7 8">CCM 4839</strain>
    </source>
</reference>
<feature type="transmembrane region" description="Helical" evidence="6">
    <location>
        <begin position="411"/>
        <end position="429"/>
    </location>
</feature>
<evidence type="ECO:0000256" key="3">
    <source>
        <dbReference type="ARBA" id="ARBA00022960"/>
    </source>
</evidence>